<feature type="domain" description="TonB-dependent receptor-like beta-barrel" evidence="9">
    <location>
        <begin position="226"/>
        <end position="647"/>
    </location>
</feature>
<keyword evidence="10" id="KW-0675">Receptor</keyword>
<proteinExistence type="inferred from homology"/>
<evidence type="ECO:0000313" key="11">
    <source>
        <dbReference type="Proteomes" id="UP000600101"/>
    </source>
</evidence>
<dbReference type="Pfam" id="PF00593">
    <property type="entry name" value="TonB_dep_Rec_b-barrel"/>
    <property type="match status" value="1"/>
</dbReference>
<dbReference type="SUPFAM" id="SSF56935">
    <property type="entry name" value="Porins"/>
    <property type="match status" value="1"/>
</dbReference>
<comment type="subcellular location">
    <subcellularLocation>
        <location evidence="1 8">Cell outer membrane</location>
        <topology evidence="1 8">Multi-pass membrane protein</topology>
    </subcellularLocation>
</comment>
<keyword evidence="11" id="KW-1185">Reference proteome</keyword>
<gene>
    <name evidence="10" type="ORF">H7965_23670</name>
</gene>
<name>A0A9X0R2C2_9PROT</name>
<keyword evidence="6 8" id="KW-0472">Membrane</keyword>
<dbReference type="AlphaFoldDB" id="A0A9X0R2C2"/>
<dbReference type="PANTHER" id="PTHR30069">
    <property type="entry name" value="TONB-DEPENDENT OUTER MEMBRANE RECEPTOR"/>
    <property type="match status" value="1"/>
</dbReference>
<dbReference type="GO" id="GO:0044718">
    <property type="term" value="P:siderophore transmembrane transport"/>
    <property type="evidence" value="ECO:0007669"/>
    <property type="project" value="TreeGrafter"/>
</dbReference>
<evidence type="ECO:0000256" key="3">
    <source>
        <dbReference type="ARBA" id="ARBA00022452"/>
    </source>
</evidence>
<reference evidence="10" key="1">
    <citation type="submission" date="2020-08" db="EMBL/GenBank/DDBJ databases">
        <authorList>
            <person name="Hu Y."/>
            <person name="Nguyen S.V."/>
            <person name="Li F."/>
            <person name="Fanning S."/>
        </authorList>
    </citation>
    <scope>NUCLEOTIDE SEQUENCE</scope>
    <source>
        <strain evidence="10">SYSU D8009</strain>
    </source>
</reference>
<dbReference type="EMBL" id="JACOMF010000048">
    <property type="protein sequence ID" value="MBC4018290.1"/>
    <property type="molecule type" value="Genomic_DNA"/>
</dbReference>
<dbReference type="Gene3D" id="2.40.170.20">
    <property type="entry name" value="TonB-dependent receptor, beta-barrel domain"/>
    <property type="match status" value="1"/>
</dbReference>
<dbReference type="Proteomes" id="UP000600101">
    <property type="component" value="Unassembled WGS sequence"/>
</dbReference>
<dbReference type="InterPro" id="IPR036942">
    <property type="entry name" value="Beta-barrel_TonB_sf"/>
</dbReference>
<sequence>MAPPLQAQETAFELPAIVVQSRRFEEARNRIAPSLGASLYELDRAAITALPQGEAARLSDVLLQAPGVVQEAFGDLHVRGDHRNLQYRVNGVLLPEAISGFSQLFDARALRGVSLITGALPAQFGYRTAGIVDMTLRSGAEDRGGSASLYGGSFGTVQPGASYGGMLGPVEVFGAVSGLRSERGFENPTRGPVALHNETLQGRGLIHAALPLDDRTRLSLIAGSVVARYQVPNTPGLVPEFTAFGRSDFDSAALRAKQLQRSSFLILAGQHALGEADLQLSAFLRSSSVRYRPDGVGDVLFDGAASYVRRESLSFGTQADAAWRIAARHTLRGGLFLSQDTTRNATDSTVLPLDGAGGTVNAPFGISERGQARQQLFGLYLQDEWRLAEALTLNAGARFDSVSGIIEASQLSPRANLVWSPDEATTISFGYARYFTPPPAELLGPVDIRRYLGTTLQPATLRADPVRAERSHYFNLGLRHRVSESLTLGAEAYARAVEDMQDLGQFGRAYIFSPYNYRRGRVYGLELTADWRDGPWRLYGNLAIARSEGRGLVSNQYFWSAEELAQVERKWVRTDHDQLLTGSAGGAFEAWEGGTLSASLIYGSGMRKGFANSEVTTPYVTLNLGLAQRFTLPDGGAWTARLDLLNLFDRAYLLRDGTGIGVGAPQYGMRRGIFAGLSREI</sequence>
<dbReference type="InterPro" id="IPR000531">
    <property type="entry name" value="Beta-barrel_TonB"/>
</dbReference>
<evidence type="ECO:0000313" key="10">
    <source>
        <dbReference type="EMBL" id="MBC4018290.1"/>
    </source>
</evidence>
<evidence type="ECO:0000256" key="7">
    <source>
        <dbReference type="ARBA" id="ARBA00023237"/>
    </source>
</evidence>
<dbReference type="GO" id="GO:0009279">
    <property type="term" value="C:cell outer membrane"/>
    <property type="evidence" value="ECO:0007669"/>
    <property type="project" value="UniProtKB-SubCell"/>
</dbReference>
<keyword evidence="2 8" id="KW-0813">Transport</keyword>
<evidence type="ECO:0000256" key="6">
    <source>
        <dbReference type="ARBA" id="ARBA00023136"/>
    </source>
</evidence>
<dbReference type="GO" id="GO:0015344">
    <property type="term" value="F:siderophore uptake transmembrane transporter activity"/>
    <property type="evidence" value="ECO:0007669"/>
    <property type="project" value="TreeGrafter"/>
</dbReference>
<keyword evidence="3 8" id="KW-1134">Transmembrane beta strand</keyword>
<keyword evidence="5" id="KW-0798">TonB box</keyword>
<evidence type="ECO:0000256" key="1">
    <source>
        <dbReference type="ARBA" id="ARBA00004571"/>
    </source>
</evidence>
<comment type="similarity">
    <text evidence="8">Belongs to the TonB-dependent receptor family.</text>
</comment>
<dbReference type="PANTHER" id="PTHR30069:SF39">
    <property type="entry name" value="BLL6183 PROTEIN"/>
    <property type="match status" value="1"/>
</dbReference>
<dbReference type="PROSITE" id="PS52016">
    <property type="entry name" value="TONB_DEPENDENT_REC_3"/>
    <property type="match status" value="1"/>
</dbReference>
<evidence type="ECO:0000256" key="4">
    <source>
        <dbReference type="ARBA" id="ARBA00022692"/>
    </source>
</evidence>
<dbReference type="InterPro" id="IPR039426">
    <property type="entry name" value="TonB-dep_rcpt-like"/>
</dbReference>
<evidence type="ECO:0000256" key="5">
    <source>
        <dbReference type="ARBA" id="ARBA00023077"/>
    </source>
</evidence>
<organism evidence="10 11">
    <name type="scientific">Siccirubricoccus deserti</name>
    <dbReference type="NCBI Taxonomy" id="2013562"/>
    <lineage>
        <taxon>Bacteria</taxon>
        <taxon>Pseudomonadati</taxon>
        <taxon>Pseudomonadota</taxon>
        <taxon>Alphaproteobacteria</taxon>
        <taxon>Acetobacterales</taxon>
        <taxon>Roseomonadaceae</taxon>
        <taxon>Siccirubricoccus</taxon>
    </lineage>
</organism>
<keyword evidence="7 8" id="KW-0998">Cell outer membrane</keyword>
<comment type="caution">
    <text evidence="10">The sequence shown here is derived from an EMBL/GenBank/DDBJ whole genome shotgun (WGS) entry which is preliminary data.</text>
</comment>
<accession>A0A9X0R2C2</accession>
<evidence type="ECO:0000256" key="2">
    <source>
        <dbReference type="ARBA" id="ARBA00022448"/>
    </source>
</evidence>
<protein>
    <submittedName>
        <fullName evidence="10">TonB-dependent receptor</fullName>
    </submittedName>
</protein>
<evidence type="ECO:0000259" key="9">
    <source>
        <dbReference type="Pfam" id="PF00593"/>
    </source>
</evidence>
<keyword evidence="4 8" id="KW-0812">Transmembrane</keyword>
<evidence type="ECO:0000256" key="8">
    <source>
        <dbReference type="PROSITE-ProRule" id="PRU01360"/>
    </source>
</evidence>